<reference evidence="1 2" key="1">
    <citation type="submission" date="2020-01" db="EMBL/GenBank/DDBJ databases">
        <authorList>
            <consortium name="DOE Joint Genome Institute"/>
            <person name="Haridas S."/>
            <person name="Albert R."/>
            <person name="Binder M."/>
            <person name="Bloem J."/>
            <person name="Labutti K."/>
            <person name="Salamov A."/>
            <person name="Andreopoulos B."/>
            <person name="Baker S.E."/>
            <person name="Barry K."/>
            <person name="Bills G."/>
            <person name="Bluhm B.H."/>
            <person name="Cannon C."/>
            <person name="Castanera R."/>
            <person name="Culley D.E."/>
            <person name="Daum C."/>
            <person name="Ezra D."/>
            <person name="Gonzalez J.B."/>
            <person name="Henrissat B."/>
            <person name="Kuo A."/>
            <person name="Liang C."/>
            <person name="Lipzen A."/>
            <person name="Lutzoni F."/>
            <person name="Magnuson J."/>
            <person name="Mondo S."/>
            <person name="Nolan M."/>
            <person name="Ohm R."/>
            <person name="Pangilinan J."/>
            <person name="Park H.-J.H."/>
            <person name="Ramirez L."/>
            <person name="Alfaro M."/>
            <person name="Sun H."/>
            <person name="Tritt A."/>
            <person name="Yoshinaga Y."/>
            <person name="Zwiers L.-H.L."/>
            <person name="Turgeon B.G."/>
            <person name="Goodwin S.B."/>
            <person name="Spatafora J.W."/>
            <person name="Crous P.W."/>
            <person name="Grigoriev I.V."/>
        </authorList>
    </citation>
    <scope>NUCLEOTIDE SEQUENCE [LARGE SCALE GENOMIC DNA]</scope>
    <source>
        <strain evidence="1 2">CBS 611.86</strain>
    </source>
</reference>
<accession>A0A7C8MCI4</accession>
<dbReference type="Proteomes" id="UP000481861">
    <property type="component" value="Unassembled WGS sequence"/>
</dbReference>
<dbReference type="EMBL" id="JAADJZ010000008">
    <property type="protein sequence ID" value="KAF2873235.1"/>
    <property type="molecule type" value="Genomic_DNA"/>
</dbReference>
<dbReference type="AlphaFoldDB" id="A0A7C8MCI4"/>
<name>A0A7C8MCI4_9PLEO</name>
<keyword evidence="2" id="KW-1185">Reference proteome</keyword>
<gene>
    <name evidence="1" type="ORF">BDV95DRAFT_377332</name>
</gene>
<sequence length="164" mass="19145">MVKAVWAIDSSIEGQFRHSGRACWRAVKVITRPVDPTTLLRFLKRKAANNTDYTQDQHQLISWRRTRYLVLSYDSGELDVIGPWLKSERFCVFQTHFWRIWSWQTGITFNEVEQPCLILKSDADGSDLRAPDVEECFRPVLVGRLAIETLRLTLARQQEQQHPS</sequence>
<protein>
    <submittedName>
        <fullName evidence="1">Uncharacterized protein</fullName>
    </submittedName>
</protein>
<organism evidence="1 2">
    <name type="scientific">Massariosphaeria phaeospora</name>
    <dbReference type="NCBI Taxonomy" id="100035"/>
    <lineage>
        <taxon>Eukaryota</taxon>
        <taxon>Fungi</taxon>
        <taxon>Dikarya</taxon>
        <taxon>Ascomycota</taxon>
        <taxon>Pezizomycotina</taxon>
        <taxon>Dothideomycetes</taxon>
        <taxon>Pleosporomycetidae</taxon>
        <taxon>Pleosporales</taxon>
        <taxon>Pleosporales incertae sedis</taxon>
        <taxon>Massariosphaeria</taxon>
    </lineage>
</organism>
<proteinExistence type="predicted"/>
<evidence type="ECO:0000313" key="2">
    <source>
        <dbReference type="Proteomes" id="UP000481861"/>
    </source>
</evidence>
<evidence type="ECO:0000313" key="1">
    <source>
        <dbReference type="EMBL" id="KAF2873235.1"/>
    </source>
</evidence>
<comment type="caution">
    <text evidence="1">The sequence shown here is derived from an EMBL/GenBank/DDBJ whole genome shotgun (WGS) entry which is preliminary data.</text>
</comment>